<protein>
    <submittedName>
        <fullName evidence="1">Uncharacterized protein</fullName>
    </submittedName>
</protein>
<organism evidence="1 2">
    <name type="scientific">Macroventuria anomochaeta</name>
    <dbReference type="NCBI Taxonomy" id="301207"/>
    <lineage>
        <taxon>Eukaryota</taxon>
        <taxon>Fungi</taxon>
        <taxon>Dikarya</taxon>
        <taxon>Ascomycota</taxon>
        <taxon>Pezizomycotina</taxon>
        <taxon>Dothideomycetes</taxon>
        <taxon>Pleosporomycetidae</taxon>
        <taxon>Pleosporales</taxon>
        <taxon>Pleosporineae</taxon>
        <taxon>Didymellaceae</taxon>
        <taxon>Macroventuria</taxon>
    </lineage>
</organism>
<dbReference type="EMBL" id="MU006702">
    <property type="protein sequence ID" value="KAF2632680.1"/>
    <property type="molecule type" value="Genomic_DNA"/>
</dbReference>
<reference evidence="1" key="1">
    <citation type="journal article" date="2020" name="Stud. Mycol.">
        <title>101 Dothideomycetes genomes: a test case for predicting lifestyles and emergence of pathogens.</title>
        <authorList>
            <person name="Haridas S."/>
            <person name="Albert R."/>
            <person name="Binder M."/>
            <person name="Bloem J."/>
            <person name="Labutti K."/>
            <person name="Salamov A."/>
            <person name="Andreopoulos B."/>
            <person name="Baker S."/>
            <person name="Barry K."/>
            <person name="Bills G."/>
            <person name="Bluhm B."/>
            <person name="Cannon C."/>
            <person name="Castanera R."/>
            <person name="Culley D."/>
            <person name="Daum C."/>
            <person name="Ezra D."/>
            <person name="Gonzalez J."/>
            <person name="Henrissat B."/>
            <person name="Kuo A."/>
            <person name="Liang C."/>
            <person name="Lipzen A."/>
            <person name="Lutzoni F."/>
            <person name="Magnuson J."/>
            <person name="Mondo S."/>
            <person name="Nolan M."/>
            <person name="Ohm R."/>
            <person name="Pangilinan J."/>
            <person name="Park H.-J."/>
            <person name="Ramirez L."/>
            <person name="Alfaro M."/>
            <person name="Sun H."/>
            <person name="Tritt A."/>
            <person name="Yoshinaga Y."/>
            <person name="Zwiers L.-H."/>
            <person name="Turgeon B."/>
            <person name="Goodwin S."/>
            <person name="Spatafora J."/>
            <person name="Crous P."/>
            <person name="Grigoriev I."/>
        </authorList>
    </citation>
    <scope>NUCLEOTIDE SEQUENCE</scope>
    <source>
        <strain evidence="1">CBS 525.71</strain>
    </source>
</reference>
<gene>
    <name evidence="1" type="ORF">BU25DRAFT_80267</name>
</gene>
<comment type="caution">
    <text evidence="1">The sequence shown here is derived from an EMBL/GenBank/DDBJ whole genome shotgun (WGS) entry which is preliminary data.</text>
</comment>
<evidence type="ECO:0000313" key="1">
    <source>
        <dbReference type="EMBL" id="KAF2632680.1"/>
    </source>
</evidence>
<accession>A0ACB6SGH6</accession>
<keyword evidence="2" id="KW-1185">Reference proteome</keyword>
<dbReference type="Proteomes" id="UP000799754">
    <property type="component" value="Unassembled WGS sequence"/>
</dbReference>
<evidence type="ECO:0000313" key="2">
    <source>
        <dbReference type="Proteomes" id="UP000799754"/>
    </source>
</evidence>
<name>A0ACB6SGH6_9PLEO</name>
<proteinExistence type="predicted"/>
<sequence length="152" mass="16415">MVERTPGRCSHVTGRAHARAPLKPLFVCHKLHTHLLTHTQLLQRLPPSSLPVCRANVSGSMGLPYAPGYFPPGELTLHLSCMHNKRHSILVQTVCIGHRASGPSISHTEDWVAHCINLSVGHLGSIFTALGCVIGAGFRLLISKPGGTRRTV</sequence>